<dbReference type="CDD" id="cd16928">
    <property type="entry name" value="HATPase_GyrB-like"/>
    <property type="match status" value="1"/>
</dbReference>
<dbReference type="InterPro" id="IPR002288">
    <property type="entry name" value="DNA_gyrase_B_C"/>
</dbReference>
<evidence type="ECO:0000256" key="6">
    <source>
        <dbReference type="ARBA" id="ARBA00022741"/>
    </source>
</evidence>
<dbReference type="CDD" id="cd00822">
    <property type="entry name" value="TopoII_Trans_DNA_gyrase"/>
    <property type="match status" value="1"/>
</dbReference>
<keyword evidence="9" id="KW-0799">Topoisomerase</keyword>
<keyword evidence="8" id="KW-0460">Magnesium</keyword>
<evidence type="ECO:0000256" key="4">
    <source>
        <dbReference type="ARBA" id="ARBA00012895"/>
    </source>
</evidence>
<dbReference type="Gene3D" id="3.30.230.10">
    <property type="match status" value="1"/>
</dbReference>
<evidence type="ECO:0000256" key="10">
    <source>
        <dbReference type="ARBA" id="ARBA00023125"/>
    </source>
</evidence>
<dbReference type="Gene3D" id="3.30.565.10">
    <property type="entry name" value="Histidine kinase-like ATPase, C-terminal domain"/>
    <property type="match status" value="1"/>
</dbReference>
<keyword evidence="5" id="KW-0479">Metal-binding</keyword>
<keyword evidence="7" id="KW-0067">ATP-binding</keyword>
<dbReference type="EC" id="5.6.2.2" evidence="4"/>
<evidence type="ECO:0000256" key="9">
    <source>
        <dbReference type="ARBA" id="ARBA00023029"/>
    </source>
</evidence>
<gene>
    <name evidence="13" type="ORF">GXN74_11670</name>
</gene>
<dbReference type="SUPFAM" id="SSF56719">
    <property type="entry name" value="Type II DNA topoisomerase"/>
    <property type="match status" value="1"/>
</dbReference>
<dbReference type="SMART" id="SM00387">
    <property type="entry name" value="HATPase_c"/>
    <property type="match status" value="1"/>
</dbReference>
<dbReference type="InterPro" id="IPR013506">
    <property type="entry name" value="Topo_IIA_bsu_dom2"/>
</dbReference>
<organism evidence="13 14">
    <name type="scientific">Anaerotalea alkaliphila</name>
    <dbReference type="NCBI Taxonomy" id="2662126"/>
    <lineage>
        <taxon>Bacteria</taxon>
        <taxon>Bacillati</taxon>
        <taxon>Bacillota</taxon>
        <taxon>Clostridia</taxon>
        <taxon>Eubacteriales</taxon>
        <taxon>Anaerotalea</taxon>
    </lineage>
</organism>
<evidence type="ECO:0000313" key="14">
    <source>
        <dbReference type="Proteomes" id="UP000461585"/>
    </source>
</evidence>
<evidence type="ECO:0000256" key="3">
    <source>
        <dbReference type="ARBA" id="ARBA00010708"/>
    </source>
</evidence>
<dbReference type="NCBIfam" id="NF004189">
    <property type="entry name" value="PRK05644.1"/>
    <property type="match status" value="1"/>
</dbReference>
<dbReference type="FunFam" id="3.40.50.670:FF:000001">
    <property type="entry name" value="DNA topoisomerase 2"/>
    <property type="match status" value="1"/>
</dbReference>
<proteinExistence type="inferred from homology"/>
<accession>A0A7X5HXC3</accession>
<dbReference type="InterPro" id="IPR006171">
    <property type="entry name" value="TOPRIM_dom"/>
</dbReference>
<comment type="catalytic activity">
    <reaction evidence="1">
        <text>ATP-dependent breakage, passage and rejoining of double-stranded DNA.</text>
        <dbReference type="EC" id="5.6.2.2"/>
    </reaction>
</comment>
<dbReference type="InterPro" id="IPR003594">
    <property type="entry name" value="HATPase_dom"/>
</dbReference>
<dbReference type="Pfam" id="PF00986">
    <property type="entry name" value="DNA_gyraseB_C"/>
    <property type="match status" value="1"/>
</dbReference>
<dbReference type="PROSITE" id="PS50880">
    <property type="entry name" value="TOPRIM"/>
    <property type="match status" value="1"/>
</dbReference>
<dbReference type="Pfam" id="PF02518">
    <property type="entry name" value="HATPase_c"/>
    <property type="match status" value="1"/>
</dbReference>
<dbReference type="PANTHER" id="PTHR45866:SF1">
    <property type="entry name" value="DNA GYRASE SUBUNIT B, MITOCHONDRIAL"/>
    <property type="match status" value="1"/>
</dbReference>
<dbReference type="RefSeq" id="WP_162371122.1">
    <property type="nucleotide sequence ID" value="NZ_JAAEEH010000037.1"/>
</dbReference>
<dbReference type="SUPFAM" id="SSF54211">
    <property type="entry name" value="Ribosomal protein S5 domain 2-like"/>
    <property type="match status" value="1"/>
</dbReference>
<dbReference type="SMART" id="SM00433">
    <property type="entry name" value="TOP2c"/>
    <property type="match status" value="1"/>
</dbReference>
<dbReference type="SUPFAM" id="SSF55874">
    <property type="entry name" value="ATPase domain of HSP90 chaperone/DNA topoisomerase II/histidine kinase"/>
    <property type="match status" value="1"/>
</dbReference>
<dbReference type="Gene3D" id="3.40.50.670">
    <property type="match status" value="1"/>
</dbReference>
<protein>
    <recommendedName>
        <fullName evidence="4">DNA topoisomerase (ATP-hydrolyzing)</fullName>
        <ecNumber evidence="4">5.6.2.2</ecNumber>
    </recommendedName>
</protein>
<dbReference type="InterPro" id="IPR000565">
    <property type="entry name" value="Topo_IIA_B"/>
</dbReference>
<dbReference type="PRINTS" id="PR00418">
    <property type="entry name" value="TPI2FAMILY"/>
</dbReference>
<dbReference type="InterPro" id="IPR013759">
    <property type="entry name" value="Topo_IIA_B_C"/>
</dbReference>
<dbReference type="GO" id="GO:0006265">
    <property type="term" value="P:DNA topological change"/>
    <property type="evidence" value="ECO:0007669"/>
    <property type="project" value="InterPro"/>
</dbReference>
<keyword evidence="14" id="KW-1185">Reference proteome</keyword>
<dbReference type="GO" id="GO:0003677">
    <property type="term" value="F:DNA binding"/>
    <property type="evidence" value="ECO:0007669"/>
    <property type="project" value="UniProtKB-KW"/>
</dbReference>
<evidence type="ECO:0000313" key="13">
    <source>
        <dbReference type="EMBL" id="NDL68398.1"/>
    </source>
</evidence>
<dbReference type="InterPro" id="IPR018522">
    <property type="entry name" value="TopoIIA_CS"/>
</dbReference>
<dbReference type="PRINTS" id="PR01159">
    <property type="entry name" value="DNAGYRASEB"/>
</dbReference>
<dbReference type="PROSITE" id="PS00177">
    <property type="entry name" value="TOPOISOMERASE_II"/>
    <property type="match status" value="1"/>
</dbReference>
<dbReference type="PANTHER" id="PTHR45866">
    <property type="entry name" value="DNA GYRASE/TOPOISOMERASE SUBUNIT B"/>
    <property type="match status" value="1"/>
</dbReference>
<dbReference type="InterPro" id="IPR020568">
    <property type="entry name" value="Ribosomal_Su5_D2-typ_SF"/>
</dbReference>
<evidence type="ECO:0000256" key="11">
    <source>
        <dbReference type="ARBA" id="ARBA00023235"/>
    </source>
</evidence>
<evidence type="ECO:0000256" key="7">
    <source>
        <dbReference type="ARBA" id="ARBA00022840"/>
    </source>
</evidence>
<name>A0A7X5HXC3_9FIRM</name>
<dbReference type="Pfam" id="PF01751">
    <property type="entry name" value="Toprim"/>
    <property type="match status" value="1"/>
</dbReference>
<keyword evidence="6" id="KW-0547">Nucleotide-binding</keyword>
<dbReference type="Proteomes" id="UP000461585">
    <property type="component" value="Unassembled WGS sequence"/>
</dbReference>
<comment type="cofactor">
    <cofactor evidence="2">
        <name>Mg(2+)</name>
        <dbReference type="ChEBI" id="CHEBI:18420"/>
    </cofactor>
</comment>
<evidence type="ECO:0000259" key="12">
    <source>
        <dbReference type="PROSITE" id="PS50880"/>
    </source>
</evidence>
<dbReference type="EMBL" id="JAAEEH010000037">
    <property type="protein sequence ID" value="NDL68398.1"/>
    <property type="molecule type" value="Genomic_DNA"/>
</dbReference>
<dbReference type="InterPro" id="IPR036890">
    <property type="entry name" value="HATPase_C_sf"/>
</dbReference>
<dbReference type="GO" id="GO:0005524">
    <property type="term" value="F:ATP binding"/>
    <property type="evidence" value="ECO:0007669"/>
    <property type="project" value="UniProtKB-KW"/>
</dbReference>
<comment type="caution">
    <text evidence="13">The sequence shown here is derived from an EMBL/GenBank/DDBJ whole genome shotgun (WGS) entry which is preliminary data.</text>
</comment>
<keyword evidence="11" id="KW-0413">Isomerase</keyword>
<dbReference type="GO" id="GO:0046872">
    <property type="term" value="F:metal ion binding"/>
    <property type="evidence" value="ECO:0007669"/>
    <property type="project" value="UniProtKB-KW"/>
</dbReference>
<dbReference type="InterPro" id="IPR014721">
    <property type="entry name" value="Ribsml_uS5_D2-typ_fold_subgr"/>
</dbReference>
<dbReference type="InterPro" id="IPR013760">
    <property type="entry name" value="Topo_IIA-like_dom_sf"/>
</dbReference>
<evidence type="ECO:0000256" key="5">
    <source>
        <dbReference type="ARBA" id="ARBA00022723"/>
    </source>
</evidence>
<feature type="domain" description="Toprim" evidence="12">
    <location>
        <begin position="435"/>
        <end position="558"/>
    </location>
</feature>
<evidence type="ECO:0000256" key="1">
    <source>
        <dbReference type="ARBA" id="ARBA00000185"/>
    </source>
</evidence>
<dbReference type="AlphaFoldDB" id="A0A7X5HXC3"/>
<dbReference type="InterPro" id="IPR001241">
    <property type="entry name" value="Topo_IIA"/>
</dbReference>
<comment type="similarity">
    <text evidence="3">Belongs to the type II topoisomerase GyrB family.</text>
</comment>
<evidence type="ECO:0000256" key="2">
    <source>
        <dbReference type="ARBA" id="ARBA00001946"/>
    </source>
</evidence>
<reference evidence="13 14" key="1">
    <citation type="submission" date="2020-01" db="EMBL/GenBank/DDBJ databases">
        <title>Anaeroalcalibacter tamaniensis gen. nov., sp. nov., moderately halophilic strictly anaerobic fermenter bacterium from mud volcano of Taman peninsula.</title>
        <authorList>
            <person name="Frolova A."/>
            <person name="Merkel A.Y."/>
            <person name="Slobodkin A.I."/>
        </authorList>
    </citation>
    <scope>NUCLEOTIDE SEQUENCE [LARGE SCALE GENOMIC DNA]</scope>
    <source>
        <strain evidence="13 14">F-3ap</strain>
    </source>
</reference>
<sequence length="658" mass="73297">MAREYTGKNIQVLEGLEPVRLRPGMYIGNTGSRGLHHLLWEILDNSVDEHLAGVCDEIRVVLEKDGSVTVADNGSGVPVDLHGNTKDYPASLYPNGISTARIIFTVLHAGGKFDKGAYGYSGGLHGVGASVVNALSVRFNVEIHRDGRIYRDSYVDGGKPATALVDGTLPPAGRTGRTGTTVNFLPDEGIFESIRFKPQVVKKRLKEMAYLNRGLALHYSCLLEGQEEEAVYHEEDGVLGFIREVNGNKDVLHEPIFHLRGEKDGVQVEVAFQYAREFSENIFSFCNNIHTQEEGTHVVGFKMALTRLVNRYARQISGGRGKEGLEGKDVRNGLNAILSVKVPDPQFEGQTKTKLGNPEVKSAVNEICLRELEPLFDRNMEAVEKIVEGALRYNQLRKNEAKARNNLLKNQSRITSNGKLASCRYSLNEAKGHLTELYLVEGDSAGGSAKQGRDRRYQAILPLKGKVLNTERCSLGKILENKEIATIISALGTGFGEGLFGEGRQEDFNLNKLKYDKVIIMTDGDVDGSHIRTLLLTFFYRHMRELLVAGKVYVAMPPLFKVKAGRKEAYIFNERELDRFLKGVNRNTVEIQRYKGLGEMNPEQLWETTMDPAKRTLKRVTVEDGARAEETTTLLMGDKVPPRREFIEQEAENASIDL</sequence>
<keyword evidence="10" id="KW-0238">DNA-binding</keyword>
<dbReference type="Pfam" id="PF00204">
    <property type="entry name" value="DNA_gyraseB"/>
    <property type="match status" value="1"/>
</dbReference>
<dbReference type="GO" id="GO:0034335">
    <property type="term" value="F:DNA negative supercoiling activity"/>
    <property type="evidence" value="ECO:0007669"/>
    <property type="project" value="UniProtKB-ARBA"/>
</dbReference>
<evidence type="ECO:0000256" key="8">
    <source>
        <dbReference type="ARBA" id="ARBA00022842"/>
    </source>
</evidence>